<dbReference type="InterPro" id="IPR020581">
    <property type="entry name" value="GDC_P"/>
</dbReference>
<feature type="region of interest" description="Disordered" evidence="1">
    <location>
        <begin position="1"/>
        <end position="34"/>
    </location>
</feature>
<sequence length="85" mass="9715">MKEIREIEEGKQPREGNVLKMAPHPQADVILGDNGKWERPYSREQAAYPLPWLKEKKFWPSVARVDDAFGDTNLFCTCPPVADTT</sequence>
<evidence type="ECO:0000313" key="3">
    <source>
        <dbReference type="EMBL" id="CRK29200.1"/>
    </source>
</evidence>
<dbReference type="GO" id="GO:0016594">
    <property type="term" value="F:glycine binding"/>
    <property type="evidence" value="ECO:0007669"/>
    <property type="project" value="TreeGrafter"/>
</dbReference>
<protein>
    <recommendedName>
        <fullName evidence="6">Glycine dehydrogenase (aminomethyl-transferring)</fullName>
    </recommendedName>
</protein>
<feature type="non-terminal residue" evidence="3">
    <location>
        <position position="85"/>
    </location>
</feature>
<dbReference type="GO" id="GO:0030170">
    <property type="term" value="F:pyridoxal phosphate binding"/>
    <property type="evidence" value="ECO:0007669"/>
    <property type="project" value="TreeGrafter"/>
</dbReference>
<evidence type="ECO:0000313" key="4">
    <source>
        <dbReference type="Proteomes" id="UP000044602"/>
    </source>
</evidence>
<organism evidence="3 5">
    <name type="scientific">Verticillium longisporum</name>
    <name type="common">Verticillium dahliae var. longisporum</name>
    <dbReference type="NCBI Taxonomy" id="100787"/>
    <lineage>
        <taxon>Eukaryota</taxon>
        <taxon>Fungi</taxon>
        <taxon>Dikarya</taxon>
        <taxon>Ascomycota</taxon>
        <taxon>Pezizomycotina</taxon>
        <taxon>Sordariomycetes</taxon>
        <taxon>Hypocreomycetidae</taxon>
        <taxon>Glomerellales</taxon>
        <taxon>Plectosphaerellaceae</taxon>
        <taxon>Verticillium</taxon>
    </lineage>
</organism>
<evidence type="ECO:0000256" key="1">
    <source>
        <dbReference type="SAM" id="MobiDB-lite"/>
    </source>
</evidence>
<dbReference type="AlphaFoldDB" id="A0A0G4M5G9"/>
<accession>A0A0G4M5G9</accession>
<dbReference type="GO" id="GO:0005739">
    <property type="term" value="C:mitochondrion"/>
    <property type="evidence" value="ECO:0007669"/>
    <property type="project" value="TreeGrafter"/>
</dbReference>
<evidence type="ECO:0008006" key="6">
    <source>
        <dbReference type="Google" id="ProtNLM"/>
    </source>
</evidence>
<dbReference type="GO" id="GO:0004375">
    <property type="term" value="F:glycine dehydrogenase (decarboxylating) activity"/>
    <property type="evidence" value="ECO:0007669"/>
    <property type="project" value="InterPro"/>
</dbReference>
<dbReference type="GO" id="GO:0005960">
    <property type="term" value="C:glycine cleavage complex"/>
    <property type="evidence" value="ECO:0007669"/>
    <property type="project" value="TreeGrafter"/>
</dbReference>
<gene>
    <name evidence="2" type="ORF">BN1708_017737</name>
    <name evidence="3" type="ORF">BN1723_018386</name>
</gene>
<dbReference type="PANTHER" id="PTHR11773:SF1">
    <property type="entry name" value="GLYCINE DEHYDROGENASE (DECARBOXYLATING), MITOCHONDRIAL"/>
    <property type="match status" value="1"/>
</dbReference>
<dbReference type="EMBL" id="CVQH01010569">
    <property type="protein sequence ID" value="CRK19299.1"/>
    <property type="molecule type" value="Genomic_DNA"/>
</dbReference>
<evidence type="ECO:0000313" key="5">
    <source>
        <dbReference type="Proteomes" id="UP000045706"/>
    </source>
</evidence>
<evidence type="ECO:0000313" key="2">
    <source>
        <dbReference type="EMBL" id="CRK19299.1"/>
    </source>
</evidence>
<dbReference type="Proteomes" id="UP000044602">
    <property type="component" value="Unassembled WGS sequence"/>
</dbReference>
<dbReference type="EMBL" id="CVQI01021946">
    <property type="protein sequence ID" value="CRK29200.1"/>
    <property type="molecule type" value="Genomic_DNA"/>
</dbReference>
<feature type="compositionally biased region" description="Basic and acidic residues" evidence="1">
    <location>
        <begin position="1"/>
        <end position="14"/>
    </location>
</feature>
<name>A0A0G4M5G9_VERLO</name>
<keyword evidence="4" id="KW-1185">Reference proteome</keyword>
<reference evidence="4 5" key="1">
    <citation type="submission" date="2015-05" db="EMBL/GenBank/DDBJ databases">
        <authorList>
            <person name="Fogelqvist Johan"/>
        </authorList>
    </citation>
    <scope>NUCLEOTIDE SEQUENCE [LARGE SCALE GENOMIC DNA]</scope>
    <source>
        <strain evidence="2">VL1</strain>
        <strain evidence="3">VL2</strain>
    </source>
</reference>
<dbReference type="PANTHER" id="PTHR11773">
    <property type="entry name" value="GLYCINE DEHYDROGENASE, DECARBOXYLATING"/>
    <property type="match status" value="1"/>
</dbReference>
<dbReference type="GO" id="GO:0019464">
    <property type="term" value="P:glycine decarboxylation via glycine cleavage system"/>
    <property type="evidence" value="ECO:0007669"/>
    <property type="project" value="TreeGrafter"/>
</dbReference>
<dbReference type="Proteomes" id="UP000045706">
    <property type="component" value="Unassembled WGS sequence"/>
</dbReference>
<dbReference type="STRING" id="100787.A0A0G4M5G9"/>
<proteinExistence type="predicted"/>